<feature type="region of interest" description="Disordered" evidence="5">
    <location>
        <begin position="725"/>
        <end position="781"/>
    </location>
</feature>
<feature type="compositionally biased region" description="Low complexity" evidence="5">
    <location>
        <begin position="725"/>
        <end position="739"/>
    </location>
</feature>
<dbReference type="Proteomes" id="UP000323386">
    <property type="component" value="Unassembled WGS sequence"/>
</dbReference>
<evidence type="ECO:0000313" key="7">
    <source>
        <dbReference type="EMBL" id="SPO39772.1"/>
    </source>
</evidence>
<evidence type="ECO:0000313" key="8">
    <source>
        <dbReference type="Proteomes" id="UP000323386"/>
    </source>
</evidence>
<feature type="compositionally biased region" description="Polar residues" evidence="5">
    <location>
        <begin position="549"/>
        <end position="564"/>
    </location>
</feature>
<keyword evidence="8" id="KW-1185">Reference proteome</keyword>
<dbReference type="PANTHER" id="PTHR19862">
    <property type="entry name" value="WD REPEAT-CONTAINING PROTEIN 48"/>
    <property type="match status" value="1"/>
</dbReference>
<feature type="region of interest" description="Disordered" evidence="5">
    <location>
        <begin position="444"/>
        <end position="569"/>
    </location>
</feature>
<dbReference type="InterPro" id="IPR039462">
    <property type="entry name" value="Nup159/Nup146_N"/>
</dbReference>
<feature type="compositionally biased region" description="Polar residues" evidence="5">
    <location>
        <begin position="481"/>
        <end position="530"/>
    </location>
</feature>
<feature type="compositionally biased region" description="Acidic residues" evidence="5">
    <location>
        <begin position="2307"/>
        <end position="2340"/>
    </location>
</feature>
<feature type="compositionally biased region" description="Basic and acidic residues" evidence="5">
    <location>
        <begin position="798"/>
        <end position="814"/>
    </location>
</feature>
<feature type="compositionally biased region" description="Basic and acidic residues" evidence="5">
    <location>
        <begin position="835"/>
        <end position="845"/>
    </location>
</feature>
<evidence type="ECO:0000256" key="5">
    <source>
        <dbReference type="SAM" id="MobiDB-lite"/>
    </source>
</evidence>
<feature type="compositionally biased region" description="Low complexity" evidence="5">
    <location>
        <begin position="892"/>
        <end position="940"/>
    </location>
</feature>
<evidence type="ECO:0000256" key="1">
    <source>
        <dbReference type="ARBA" id="ARBA00004123"/>
    </source>
</evidence>
<dbReference type="OrthoDB" id="248320at2759"/>
<feature type="compositionally biased region" description="Low complexity" evidence="5">
    <location>
        <begin position="2009"/>
        <end position="2019"/>
    </location>
</feature>
<proteinExistence type="predicted"/>
<dbReference type="Gene3D" id="2.130.10.10">
    <property type="entry name" value="YVTN repeat-like/Quinoprotein amine dehydrogenase"/>
    <property type="match status" value="1"/>
</dbReference>
<dbReference type="GO" id="GO:0000724">
    <property type="term" value="P:double-strand break repair via homologous recombination"/>
    <property type="evidence" value="ECO:0007669"/>
    <property type="project" value="TreeGrafter"/>
</dbReference>
<feature type="compositionally biased region" description="Low complexity" evidence="5">
    <location>
        <begin position="2214"/>
        <end position="2238"/>
    </location>
</feature>
<dbReference type="EMBL" id="OOIP01000016">
    <property type="protein sequence ID" value="SPO39772.1"/>
    <property type="molecule type" value="Genomic_DNA"/>
</dbReference>
<feature type="region of interest" description="Disordered" evidence="5">
    <location>
        <begin position="793"/>
        <end position="1531"/>
    </location>
</feature>
<dbReference type="Pfam" id="PF16755">
    <property type="entry name" value="Beta-prop_NUP159_NUP214"/>
    <property type="match status" value="1"/>
</dbReference>
<evidence type="ECO:0000256" key="3">
    <source>
        <dbReference type="ARBA" id="ARBA00023242"/>
    </source>
</evidence>
<dbReference type="GO" id="GO:0043130">
    <property type="term" value="F:ubiquitin binding"/>
    <property type="evidence" value="ECO:0007669"/>
    <property type="project" value="TreeGrafter"/>
</dbReference>
<feature type="compositionally biased region" description="Low complexity" evidence="5">
    <location>
        <begin position="1139"/>
        <end position="1154"/>
    </location>
</feature>
<feature type="compositionally biased region" description="Polar residues" evidence="5">
    <location>
        <begin position="1398"/>
        <end position="1415"/>
    </location>
</feature>
<keyword evidence="4" id="KW-0175">Coiled coil</keyword>
<feature type="compositionally biased region" description="Low complexity" evidence="5">
    <location>
        <begin position="1548"/>
        <end position="1557"/>
    </location>
</feature>
<feature type="compositionally biased region" description="Low complexity" evidence="5">
    <location>
        <begin position="2140"/>
        <end position="2174"/>
    </location>
</feature>
<feature type="compositionally biased region" description="Basic and acidic residues" evidence="5">
    <location>
        <begin position="1261"/>
        <end position="1274"/>
    </location>
</feature>
<feature type="compositionally biased region" description="Low complexity" evidence="5">
    <location>
        <begin position="451"/>
        <end position="480"/>
    </location>
</feature>
<name>A0A5C3F5W2_9BASI</name>
<feature type="domain" description="Nucleoporin Nup159/Nup146 N-terminal" evidence="6">
    <location>
        <begin position="42"/>
        <end position="430"/>
    </location>
</feature>
<feature type="compositionally biased region" description="Low complexity" evidence="5">
    <location>
        <begin position="1476"/>
        <end position="1507"/>
    </location>
</feature>
<evidence type="ECO:0000256" key="2">
    <source>
        <dbReference type="ARBA" id="ARBA00022448"/>
    </source>
</evidence>
<feature type="compositionally biased region" description="Basic and acidic residues" evidence="5">
    <location>
        <begin position="1062"/>
        <end position="1074"/>
    </location>
</feature>
<feature type="compositionally biased region" description="Low complexity" evidence="5">
    <location>
        <begin position="1333"/>
        <end position="1367"/>
    </location>
</feature>
<feature type="compositionally biased region" description="Polar residues" evidence="5">
    <location>
        <begin position="864"/>
        <end position="877"/>
    </location>
</feature>
<feature type="compositionally biased region" description="Acidic residues" evidence="5">
    <location>
        <begin position="2242"/>
        <end position="2299"/>
    </location>
</feature>
<organism evidence="7 8">
    <name type="scientific">Pseudozyma flocculosa</name>
    <dbReference type="NCBI Taxonomy" id="84751"/>
    <lineage>
        <taxon>Eukaryota</taxon>
        <taxon>Fungi</taxon>
        <taxon>Dikarya</taxon>
        <taxon>Basidiomycota</taxon>
        <taxon>Ustilaginomycotina</taxon>
        <taxon>Ustilaginomycetes</taxon>
        <taxon>Ustilaginales</taxon>
        <taxon>Ustilaginaceae</taxon>
        <taxon>Pseudozyma</taxon>
    </lineage>
</organism>
<feature type="compositionally biased region" description="Low complexity" evidence="5">
    <location>
        <begin position="756"/>
        <end position="781"/>
    </location>
</feature>
<feature type="compositionally biased region" description="Pro residues" evidence="5">
    <location>
        <begin position="1313"/>
        <end position="1325"/>
    </location>
</feature>
<sequence length="2350" mass="236990">MSMSYSEAEAGEQEVNYLVLRQLAKDVNVRLSDPLQGSQSQASANLLALSNPKGLAFAATTQGFIVLQLSTLRTFFKAAARNTSPRVSEPLRTVDTTSEGKPAASKVTFLRTGNADASLVVGFESGAIAAWDIDGLVSGSRLDPAFVLQPPSADLKLLELAPNPSDRPELCVALYSQPGAAGIDAGTAIVLDITKGSWGSQLNPDASVRTSSLCWSVKGKQIALGLEDGEILQITPEGEAKDRIAKPSSLDGPYYISDIRWLENHAFVTTYNQPSSSEQEPEHSYEVYAVLRDPKAKQVTFAKFPADPAPPYGDTSRKGNRYVAWLKGWEPAKHLVFVGSSPSTDVGLLGCSSEGGGAAAWSIMELDETSRPILPFSSLDKSSDTAPVGLELDLTATDEIEDPNAAARGDGNDKMPAVPVLYVYTSDGVLLAYDVINTQGGPFPGMSQGQAASAASSTPAPAQATPAPEATPSAPSTPSAFGQTSKPSAFGQTSTPSAFGQTSTPSAFGQTSTPAFGRSTAFQAPLQTPSPFAAPAKPEGTPNEPKGSTAAQWGSAARTTSNADASARPSGFGSTGFGFGFSSQSTSASTPATPAAADKPAAPASPFVTGSATTPSTPSTAAAATSSTTMITTPAPAFGSTSAFGQTSSPSPFAKPAFGQSSGFGSTSAFGKSAFGSAAASPFASTPTTPAAKAEASTAGSSGFGGFASSTSSGGGFGSFASKGTSAFASATSPSSPGSVFGGGGKLETSTTPSKPFGGSAFGAPSAFGSTSTPTSAFTTSASAFGATSGSAFATNKAAEEKDKVGSATDDAKDAGPGSGGSFSFGGLDDMLGGGKDEKKMEGADGKQPGGKKSDSAASSPDSGVNTVVSAPSTQAPAFSFNKAAEGDKKPTASAFSFGGTGAAPQPSSSSSSSSTTATATAEAGRATSPPAPSPAFSSFKPGFGAGSSFGNQPFSFGGAQNGQQKAGGTSAFGFGAGAAKDGAQKPVSAFAPVVNGQTKTLEGKEDQEKPVEEQDKTPVQEPAEFAKEEAPESVEDKSAESKEAPSPLAGGQDKAASPATEAKESSAKSDEAPAKPAFSFAPKPQEKVGGQDVPAKSAFSLPPAQPSEDKKEDGAGAASKLPISPSPTSGSADKKDAAAPSAFSFAPSPAPGAEATAAPKSPFSFAGGKPVEAGGKQDKKSEEPAKSPFGSFGKPAAGTADSATPKFSFGPKPTISAATDETKKDAVPTPAFGLGSQPAATLSFGSKPSTPTAGFSFGKPAEKKDEGGQDRAVRASTTPPDSPRKPAGAPPPLTFGQPAEADQPVKVKEEPQSPPDLSKPPTPSPFAGFGKPADQGAAQQAAKPAESPAAAATPSSPFGSFGQTQQSGGGFSFGKPAEAPKPVTSPPADQGGAGAKPQQNFLGFNSRAPRSSSPLAGAPVTSDDLSKSPEKAQAGIKPPATPSGEPKPAFSFGNFAPKPAAPSPLGQPSFGGFGQAAAPATFAPPQQQKQPAGAAPQKPSFSFGPSPGAPQTSSTPASQPAFGGTGGGMFGKPASGAFGAAAIPPAQPAKASAPAPKAAPAPAPAPDAAAAAAGPPRGASPLVSGQAPQLGGGVSQLQPGEVTEKGIQGEFLKAYLILTKELGVLRGNVNQCAAFLAQLRQPTGLPESTADFGDASKWSFGDLQKMLELTRRLESETGQLEDKSTGQKRQLAELQSLQLKAEAKREELARFIRARSDPEFAKIVRVRQLGPEHVENQNRLRKTSQLVRDRMQELDEYLALLKNRITNEKLGRSTMRAPTLDSIARATRNITAMASDRVLELDHLALQLDMLRVRPGSAAAGQRLRDTRSMTASMVSNRFARSSTAAPAAPFESVASLADSLPSAGSGAVAANSANRAASAALRAERAKREAKDVFIAARSEPLLNRTAVPGQQGRRAPTKPFESSDLQIAFAKGPVHLAQRPPPPPSQQQPQSQPQEVSQAPVAASSTGSPPPPTDGGRPRFAPPSPAKPLSAYSSPTQPFGSLPAPQQQSQKQQSSFGGFGSSPLTPLKFGAPPAAGIFDLPPEEKPFMPGARPNEGGTAARGHHAAKSKPRSSIAVSLPPATARAGSPGSPAGPAKVSDFFASPPAGGSSAAAAAPAPAKPPVFSGFKNVGGGFGSLGSSTATSSPAASPAGSGTPFSFGTKGASASPAPGAAGGGSSKVDKKGGGFSFASPATKAEPVTFGGLQQPKPVPGAASGVAGEAGEAAVAEAAAPSGSSQGDEAEESYGLEGDEDEDEDEDDDDYEDEDDDEDYDEDYNDEDEDDDGEGYEDEGEDGVEVEVAAGEGEAEGEGDEEGLSAVEEEEEEEEEDEDEDEDAEGDVPSSDTVKA</sequence>
<dbReference type="InterPro" id="IPR015943">
    <property type="entry name" value="WD40/YVTN_repeat-like_dom_sf"/>
</dbReference>
<keyword evidence="3" id="KW-0539">Nucleus</keyword>
<feature type="compositionally biased region" description="Low complexity" evidence="5">
    <location>
        <begin position="1567"/>
        <end position="1582"/>
    </location>
</feature>
<feature type="compositionally biased region" description="Low complexity" evidence="5">
    <location>
        <begin position="2105"/>
        <end position="2120"/>
    </location>
</feature>
<feature type="compositionally biased region" description="Polar residues" evidence="5">
    <location>
        <begin position="1510"/>
        <end position="1519"/>
    </location>
</feature>
<feature type="compositionally biased region" description="Basic and acidic residues" evidence="5">
    <location>
        <begin position="1002"/>
        <end position="1044"/>
    </location>
</feature>
<feature type="region of interest" description="Disordered" evidence="5">
    <location>
        <begin position="1548"/>
        <end position="1598"/>
    </location>
</feature>
<feature type="coiled-coil region" evidence="4">
    <location>
        <begin position="1688"/>
        <end position="1715"/>
    </location>
</feature>
<feature type="region of interest" description="Disordered" evidence="5">
    <location>
        <begin position="678"/>
        <end position="705"/>
    </location>
</feature>
<dbReference type="SUPFAM" id="SSF117289">
    <property type="entry name" value="Nucleoporin domain"/>
    <property type="match status" value="1"/>
</dbReference>
<protein>
    <recommendedName>
        <fullName evidence="6">Nucleoporin Nup159/Nup146 N-terminal domain-containing protein</fullName>
    </recommendedName>
</protein>
<feature type="compositionally biased region" description="Basic and acidic residues" evidence="5">
    <location>
        <begin position="1176"/>
        <end position="1186"/>
    </location>
</feature>
<feature type="compositionally biased region" description="Basic residues" evidence="5">
    <location>
        <begin position="2064"/>
        <end position="2073"/>
    </location>
</feature>
<feature type="compositionally biased region" description="Low complexity" evidence="5">
    <location>
        <begin position="1075"/>
        <end position="1084"/>
    </location>
</feature>
<feature type="compositionally biased region" description="Low complexity" evidence="5">
    <location>
        <begin position="958"/>
        <end position="982"/>
    </location>
</feature>
<dbReference type="GO" id="GO:0005634">
    <property type="term" value="C:nucleus"/>
    <property type="evidence" value="ECO:0007669"/>
    <property type="project" value="UniProtKB-SubCell"/>
</dbReference>
<dbReference type="PANTHER" id="PTHR19862:SF14">
    <property type="entry name" value="WD REPEAT-CONTAINING PROTEIN 48"/>
    <property type="match status" value="1"/>
</dbReference>
<dbReference type="InterPro" id="IPR051246">
    <property type="entry name" value="WDR48"/>
</dbReference>
<gene>
    <name evidence="7" type="ORF">PSFLO_05253</name>
</gene>
<comment type="subcellular location">
    <subcellularLocation>
        <location evidence="1">Nucleus</location>
    </subcellularLocation>
</comment>
<reference evidence="7 8" key="1">
    <citation type="submission" date="2018-03" db="EMBL/GenBank/DDBJ databases">
        <authorList>
            <person name="Guldener U."/>
        </authorList>
    </citation>
    <scope>NUCLEOTIDE SEQUENCE [LARGE SCALE GENOMIC DNA]</scope>
    <source>
        <strain evidence="7 8">DAOM196992</strain>
    </source>
</reference>
<accession>A0A5C3F5W2</accession>
<feature type="compositionally biased region" description="Low complexity" evidence="5">
    <location>
        <begin position="1950"/>
        <end position="1970"/>
    </location>
</feature>
<evidence type="ECO:0000259" key="6">
    <source>
        <dbReference type="Pfam" id="PF16755"/>
    </source>
</evidence>
<feature type="region of interest" description="Disordered" evidence="5">
    <location>
        <begin position="584"/>
        <end position="628"/>
    </location>
</feature>
<feature type="compositionally biased region" description="Polar residues" evidence="5">
    <location>
        <begin position="1239"/>
        <end position="1254"/>
    </location>
</feature>
<keyword evidence="2" id="KW-0813">Transport</keyword>
<feature type="region of interest" description="Disordered" evidence="5">
    <location>
        <begin position="1937"/>
        <end position="2350"/>
    </location>
</feature>
<evidence type="ECO:0000256" key="4">
    <source>
        <dbReference type="SAM" id="Coils"/>
    </source>
</evidence>